<dbReference type="AlphaFoldDB" id="A0A151M2Q6"/>
<accession>A0A151M2Q6</accession>
<evidence type="ECO:0000313" key="1">
    <source>
        <dbReference type="EMBL" id="KYO18740.1"/>
    </source>
</evidence>
<dbReference type="Proteomes" id="UP000050525">
    <property type="component" value="Unassembled WGS sequence"/>
</dbReference>
<gene>
    <name evidence="1" type="ORF">Y1Q_0009173</name>
</gene>
<sequence length="92" mass="10484">MVHTADFCGHFTAALLLNADLEERSQCRKEGQGGSCHFDCYLSCYPTSWHLPFLAVRTIDFHCEFTDYKDGRKEDSDLLKSAVQISTYRATL</sequence>
<protein>
    <submittedName>
        <fullName evidence="1">Uncharacterized protein</fullName>
    </submittedName>
</protein>
<proteinExistence type="predicted"/>
<name>A0A151M2Q6_ALLMI</name>
<organism evidence="1 2">
    <name type="scientific">Alligator mississippiensis</name>
    <name type="common">American alligator</name>
    <dbReference type="NCBI Taxonomy" id="8496"/>
    <lineage>
        <taxon>Eukaryota</taxon>
        <taxon>Metazoa</taxon>
        <taxon>Chordata</taxon>
        <taxon>Craniata</taxon>
        <taxon>Vertebrata</taxon>
        <taxon>Euteleostomi</taxon>
        <taxon>Archelosauria</taxon>
        <taxon>Archosauria</taxon>
        <taxon>Crocodylia</taxon>
        <taxon>Alligatoridae</taxon>
        <taxon>Alligatorinae</taxon>
        <taxon>Alligator</taxon>
    </lineage>
</organism>
<reference evidence="1 2" key="1">
    <citation type="journal article" date="2012" name="Genome Biol.">
        <title>Sequencing three crocodilian genomes to illuminate the evolution of archosaurs and amniotes.</title>
        <authorList>
            <person name="St John J.A."/>
            <person name="Braun E.L."/>
            <person name="Isberg S.R."/>
            <person name="Miles L.G."/>
            <person name="Chong A.Y."/>
            <person name="Gongora J."/>
            <person name="Dalzell P."/>
            <person name="Moran C."/>
            <person name="Bed'hom B."/>
            <person name="Abzhanov A."/>
            <person name="Burgess S.C."/>
            <person name="Cooksey A.M."/>
            <person name="Castoe T.A."/>
            <person name="Crawford N.G."/>
            <person name="Densmore L.D."/>
            <person name="Drew J.C."/>
            <person name="Edwards S.V."/>
            <person name="Faircloth B.C."/>
            <person name="Fujita M.K."/>
            <person name="Greenwold M.J."/>
            <person name="Hoffmann F.G."/>
            <person name="Howard J.M."/>
            <person name="Iguchi T."/>
            <person name="Janes D.E."/>
            <person name="Khan S.Y."/>
            <person name="Kohno S."/>
            <person name="de Koning A.J."/>
            <person name="Lance S.L."/>
            <person name="McCarthy F.M."/>
            <person name="McCormack J.E."/>
            <person name="Merchant M.E."/>
            <person name="Peterson D.G."/>
            <person name="Pollock D.D."/>
            <person name="Pourmand N."/>
            <person name="Raney B.J."/>
            <person name="Roessler K.A."/>
            <person name="Sanford J.R."/>
            <person name="Sawyer R.H."/>
            <person name="Schmidt C.J."/>
            <person name="Triplett E.W."/>
            <person name="Tuberville T.D."/>
            <person name="Venegas-Anaya M."/>
            <person name="Howard J.T."/>
            <person name="Jarvis E.D."/>
            <person name="Guillette L.J.Jr."/>
            <person name="Glenn T.C."/>
            <person name="Green R.E."/>
            <person name="Ray D.A."/>
        </authorList>
    </citation>
    <scope>NUCLEOTIDE SEQUENCE [LARGE SCALE GENOMIC DNA]</scope>
    <source>
        <strain evidence="1">KSC_2009_1</strain>
    </source>
</reference>
<dbReference type="EMBL" id="AKHW03006780">
    <property type="protein sequence ID" value="KYO18740.1"/>
    <property type="molecule type" value="Genomic_DNA"/>
</dbReference>
<keyword evidence="2" id="KW-1185">Reference proteome</keyword>
<comment type="caution">
    <text evidence="1">The sequence shown here is derived from an EMBL/GenBank/DDBJ whole genome shotgun (WGS) entry which is preliminary data.</text>
</comment>
<evidence type="ECO:0000313" key="2">
    <source>
        <dbReference type="Proteomes" id="UP000050525"/>
    </source>
</evidence>